<feature type="transmembrane region" description="Helical" evidence="2">
    <location>
        <begin position="25"/>
        <end position="55"/>
    </location>
</feature>
<evidence type="ECO:0000256" key="1">
    <source>
        <dbReference type="SAM" id="MobiDB-lite"/>
    </source>
</evidence>
<feature type="transmembrane region" description="Helical" evidence="2">
    <location>
        <begin position="187"/>
        <end position="208"/>
    </location>
</feature>
<organism evidence="3 4">
    <name type="scientific">Shewanella nanhaiensis</name>
    <dbReference type="NCBI Taxonomy" id="2864872"/>
    <lineage>
        <taxon>Bacteria</taxon>
        <taxon>Pseudomonadati</taxon>
        <taxon>Pseudomonadota</taxon>
        <taxon>Gammaproteobacteria</taxon>
        <taxon>Alteromonadales</taxon>
        <taxon>Shewanellaceae</taxon>
        <taxon>Shewanella</taxon>
    </lineage>
</organism>
<protein>
    <submittedName>
        <fullName evidence="3">DUF805 domain-containing protein</fullName>
    </submittedName>
</protein>
<proteinExistence type="predicted"/>
<dbReference type="RefSeq" id="WP_220111105.1">
    <property type="nucleotide sequence ID" value="NZ_JAHZST010000016.1"/>
</dbReference>
<evidence type="ECO:0000313" key="3">
    <source>
        <dbReference type="EMBL" id="MBW8185707.1"/>
    </source>
</evidence>
<accession>A0ABS7E7Q1</accession>
<gene>
    <name evidence="3" type="ORF">K0625_18870</name>
</gene>
<evidence type="ECO:0000313" key="4">
    <source>
        <dbReference type="Proteomes" id="UP001195963"/>
    </source>
</evidence>
<keyword evidence="4" id="KW-1185">Reference proteome</keyword>
<feature type="transmembrane region" description="Helical" evidence="2">
    <location>
        <begin position="91"/>
        <end position="110"/>
    </location>
</feature>
<feature type="compositionally biased region" description="Basic and acidic residues" evidence="1">
    <location>
        <begin position="130"/>
        <end position="140"/>
    </location>
</feature>
<dbReference type="Proteomes" id="UP001195963">
    <property type="component" value="Unassembled WGS sequence"/>
</dbReference>
<keyword evidence="2" id="KW-0472">Membrane</keyword>
<name>A0ABS7E7Q1_9GAMM</name>
<feature type="transmembrane region" description="Helical" evidence="2">
    <location>
        <begin position="67"/>
        <end position="85"/>
    </location>
</feature>
<keyword evidence="2" id="KW-1133">Transmembrane helix</keyword>
<feature type="region of interest" description="Disordered" evidence="1">
    <location>
        <begin position="124"/>
        <end position="157"/>
    </location>
</feature>
<reference evidence="3 4" key="1">
    <citation type="submission" date="2021-07" db="EMBL/GenBank/DDBJ databases">
        <title>Shewanella sp. nov, isolated from SCS.</title>
        <authorList>
            <person name="Cao W.R."/>
        </authorList>
    </citation>
    <scope>NUCLEOTIDE SEQUENCE [LARGE SCALE GENOMIC DNA]</scope>
    <source>
        <strain evidence="3 4">NR704-98</strain>
    </source>
</reference>
<evidence type="ECO:0000256" key="2">
    <source>
        <dbReference type="SAM" id="Phobius"/>
    </source>
</evidence>
<dbReference type="EMBL" id="JAHZST010000016">
    <property type="protein sequence ID" value="MBW8185707.1"/>
    <property type="molecule type" value="Genomic_DNA"/>
</dbReference>
<comment type="caution">
    <text evidence="3">The sequence shown here is derived from an EMBL/GenBank/DDBJ whole genome shotgun (WGS) entry which is preliminary data.</text>
</comment>
<sequence length="347" mass="38181">MQYKSLFCIKGRDNWQRFSVISGSLYLTLLLGFMLIGGGGALIFLALLLAPLLGLSALRRVRDIERPSWFAVLTLLPFMFFSLSLAYSGSAMASLTCGVIAGLMTGFLSIQKAKNHSGIYQQGYSGPLVEPRRERSRSRVEPTLGGGADEGEEQEQVSYHEAEYASPQKSRATFELWLTWAKQNQKLLTAVLGVALFLMVLSSLWSILGSSDEAPLEPELVEVQAQNSVERDEVTLPDGFSLVLEDKLLIMRWLGEADNPGPIWSLATAEGDRSCANLVFNNGSEYRPIIVEMMPDTSIEARFTPLDTGKIITDIALRGEVKLCGYEFSLKGSQSALSKSDAFIPYL</sequence>
<keyword evidence="2" id="KW-0812">Transmembrane</keyword>